<evidence type="ECO:0000256" key="2">
    <source>
        <dbReference type="ARBA" id="ARBA00009923"/>
    </source>
</evidence>
<sequence>MHQLDYFMLAVIIITRLADVWCGDDVDYCDSKMCPYQGKHVACGKTKVKFSDKCQGEPKLEDMEPYIQLIEDETNYYRNRLASGKVKCFYPAARMPSVQWDPALAETAEYNVKSCVFAHDECRSTKKFRMAGQNIYTAKTKNLDIPVKGFIKEAILLWFDEQVDANLTVLKSYHKTSPQTGHFTLLVSDRQTYIGCAFLNNLLPGPPVKRMVIFTCNYSSSNFRNIPSYKPGPPASQCKKRHRIFESLCAERIDPDDLSWYKY</sequence>
<name>A0A1I8Q2A6_STOCA</name>
<comment type="subcellular location">
    <subcellularLocation>
        <location evidence="1">Secreted</location>
    </subcellularLocation>
</comment>
<dbReference type="PANTHER" id="PTHR10334">
    <property type="entry name" value="CYSTEINE-RICH SECRETORY PROTEIN-RELATED"/>
    <property type="match status" value="1"/>
</dbReference>
<organism evidence="7 8">
    <name type="scientific">Stomoxys calcitrans</name>
    <name type="common">Stable fly</name>
    <name type="synonym">Conops calcitrans</name>
    <dbReference type="NCBI Taxonomy" id="35570"/>
    <lineage>
        <taxon>Eukaryota</taxon>
        <taxon>Metazoa</taxon>
        <taxon>Ecdysozoa</taxon>
        <taxon>Arthropoda</taxon>
        <taxon>Hexapoda</taxon>
        <taxon>Insecta</taxon>
        <taxon>Pterygota</taxon>
        <taxon>Neoptera</taxon>
        <taxon>Endopterygota</taxon>
        <taxon>Diptera</taxon>
        <taxon>Brachycera</taxon>
        <taxon>Muscomorpha</taxon>
        <taxon>Muscoidea</taxon>
        <taxon>Muscidae</taxon>
        <taxon>Stomoxys</taxon>
    </lineage>
</organism>
<feature type="domain" description="SCP" evidence="6">
    <location>
        <begin position="65"/>
        <end position="225"/>
    </location>
</feature>
<dbReference type="GO" id="GO:0005576">
    <property type="term" value="C:extracellular region"/>
    <property type="evidence" value="ECO:0007669"/>
    <property type="project" value="UniProtKB-SubCell"/>
</dbReference>
<dbReference type="Pfam" id="PF00188">
    <property type="entry name" value="CAP"/>
    <property type="match status" value="1"/>
</dbReference>
<dbReference type="CDD" id="cd05380">
    <property type="entry name" value="CAP_euk"/>
    <property type="match status" value="1"/>
</dbReference>
<dbReference type="InterPro" id="IPR035940">
    <property type="entry name" value="CAP_sf"/>
</dbReference>
<comment type="similarity">
    <text evidence="2">Belongs to the CRISP family.</text>
</comment>
<feature type="signal peptide" evidence="5">
    <location>
        <begin position="1"/>
        <end position="22"/>
    </location>
</feature>
<evidence type="ECO:0000259" key="6">
    <source>
        <dbReference type="SMART" id="SM00198"/>
    </source>
</evidence>
<dbReference type="SUPFAM" id="SSF55797">
    <property type="entry name" value="PR-1-like"/>
    <property type="match status" value="1"/>
</dbReference>
<dbReference type="STRING" id="35570.A0A1I8Q2A6"/>
<reference evidence="7" key="1">
    <citation type="submission" date="2020-05" db="UniProtKB">
        <authorList>
            <consortium name="EnsemblMetazoa"/>
        </authorList>
    </citation>
    <scope>IDENTIFICATION</scope>
    <source>
        <strain evidence="7">USDA</strain>
    </source>
</reference>
<dbReference type="InterPro" id="IPR001283">
    <property type="entry name" value="CRISP-related"/>
</dbReference>
<dbReference type="PIRSF" id="PIRSF038921">
    <property type="entry name" value="P14a"/>
    <property type="match status" value="1"/>
</dbReference>
<gene>
    <name evidence="7" type="primary">106092847</name>
</gene>
<keyword evidence="3" id="KW-0964">Secreted</keyword>
<dbReference type="AlphaFoldDB" id="A0A1I8Q2A6"/>
<evidence type="ECO:0000313" key="7">
    <source>
        <dbReference type="EnsemblMetazoa" id="SCAU013186-PA"/>
    </source>
</evidence>
<proteinExistence type="inferred from homology"/>
<dbReference type="EnsemblMetazoa" id="SCAU013186-RA">
    <property type="protein sequence ID" value="SCAU013186-PA"/>
    <property type="gene ID" value="SCAU013186"/>
</dbReference>
<dbReference type="InterPro" id="IPR014044">
    <property type="entry name" value="CAP_dom"/>
</dbReference>
<evidence type="ECO:0000256" key="5">
    <source>
        <dbReference type="SAM" id="SignalP"/>
    </source>
</evidence>
<evidence type="ECO:0000256" key="3">
    <source>
        <dbReference type="ARBA" id="ARBA00022525"/>
    </source>
</evidence>
<dbReference type="Proteomes" id="UP000095300">
    <property type="component" value="Unassembled WGS sequence"/>
</dbReference>
<feature type="chain" id="PRO_5009327690" description="SCP domain-containing protein" evidence="5">
    <location>
        <begin position="23"/>
        <end position="263"/>
    </location>
</feature>
<keyword evidence="8" id="KW-1185">Reference proteome</keyword>
<evidence type="ECO:0000313" key="8">
    <source>
        <dbReference type="Proteomes" id="UP000095300"/>
    </source>
</evidence>
<dbReference type="VEuPathDB" id="VectorBase:SCAU013186"/>
<dbReference type="InterPro" id="IPR034763">
    <property type="entry name" value="P14a_insect"/>
</dbReference>
<evidence type="ECO:0000256" key="1">
    <source>
        <dbReference type="ARBA" id="ARBA00004613"/>
    </source>
</evidence>
<protein>
    <recommendedName>
        <fullName evidence="6">SCP domain-containing protein</fullName>
    </recommendedName>
</protein>
<dbReference type="Gene3D" id="3.40.33.10">
    <property type="entry name" value="CAP"/>
    <property type="match status" value="1"/>
</dbReference>
<dbReference type="SMART" id="SM00198">
    <property type="entry name" value="SCP"/>
    <property type="match status" value="1"/>
</dbReference>
<evidence type="ECO:0000256" key="4">
    <source>
        <dbReference type="ARBA" id="ARBA00022729"/>
    </source>
</evidence>
<accession>A0A1I8Q2A6</accession>
<keyword evidence="4 5" id="KW-0732">Signal</keyword>
<dbReference type="OrthoDB" id="414826at2759"/>